<name>A0A822MQW9_9VIBR</name>
<protein>
    <submittedName>
        <fullName evidence="1">Uncharacterized protein</fullName>
    </submittedName>
</protein>
<proteinExistence type="predicted"/>
<organism evidence="1 2">
    <name type="scientific">Vibrio crassostreae</name>
    <dbReference type="NCBI Taxonomy" id="246167"/>
    <lineage>
        <taxon>Bacteria</taxon>
        <taxon>Pseudomonadati</taxon>
        <taxon>Pseudomonadota</taxon>
        <taxon>Gammaproteobacteria</taxon>
        <taxon>Vibrionales</taxon>
        <taxon>Vibrionaceae</taxon>
        <taxon>Vibrio</taxon>
    </lineage>
</organism>
<evidence type="ECO:0000313" key="1">
    <source>
        <dbReference type="EMBL" id="CDS93984.1"/>
    </source>
</evidence>
<sequence length="48" mass="5807">MTMTIRLKLERIIIKPIQTDIRAAILEFWSILTYWFHKNRPNPGKNHT</sequence>
<dbReference type="AlphaFoldDB" id="A0A822MQW9"/>
<evidence type="ECO:0000313" key="2">
    <source>
        <dbReference type="Proteomes" id="UP000049495"/>
    </source>
</evidence>
<dbReference type="Proteomes" id="UP000049495">
    <property type="component" value="Unassembled WGS sequence"/>
</dbReference>
<gene>
    <name evidence="1" type="ORF">VCR5J5_1090031</name>
</gene>
<reference evidence="2" key="1">
    <citation type="submission" date="2014-06" db="EMBL/GenBank/DDBJ databases">
        <authorList>
            <person name="Le Roux Frederique"/>
        </authorList>
    </citation>
    <scope>NUCLEOTIDE SEQUENCE [LARGE SCALE GENOMIC DNA]</scope>
    <source>
        <strain evidence="2">J5-5</strain>
    </source>
</reference>
<accession>A0A822MQW9</accession>
<dbReference type="EMBL" id="CCJV01000012">
    <property type="protein sequence ID" value="CDS93984.1"/>
    <property type="molecule type" value="Genomic_DNA"/>
</dbReference>
<comment type="caution">
    <text evidence="1">The sequence shown here is derived from an EMBL/GenBank/DDBJ whole genome shotgun (WGS) entry which is preliminary data.</text>
</comment>